<dbReference type="EMBL" id="JAYDYW010000006">
    <property type="protein sequence ID" value="MEE1673792.1"/>
    <property type="molecule type" value="Genomic_DNA"/>
</dbReference>
<accession>A0ABU7G321</accession>
<dbReference type="RefSeq" id="WP_329775039.1">
    <property type="nucleotide sequence ID" value="NZ_JAYDYW010000006.1"/>
</dbReference>
<comment type="caution">
    <text evidence="4">The sequence shown here is derived from an EMBL/GenBank/DDBJ whole genome shotgun (WGS) entry which is preliminary data.</text>
</comment>
<dbReference type="Gene3D" id="3.40.190.10">
    <property type="entry name" value="Periplasmic binding protein-like II"/>
    <property type="match status" value="2"/>
</dbReference>
<gene>
    <name evidence="4" type="ORF">SNR37_003219</name>
</gene>
<proteinExistence type="inferred from homology"/>
<dbReference type="Pfam" id="PF01547">
    <property type="entry name" value="SBP_bac_1"/>
    <property type="match status" value="1"/>
</dbReference>
<organism evidence="4 5">
    <name type="scientific">Agarivorans aestuarii</name>
    <dbReference type="NCBI Taxonomy" id="1563703"/>
    <lineage>
        <taxon>Bacteria</taxon>
        <taxon>Pseudomonadati</taxon>
        <taxon>Pseudomonadota</taxon>
        <taxon>Gammaproteobacteria</taxon>
        <taxon>Alteromonadales</taxon>
        <taxon>Alteromonadaceae</taxon>
        <taxon>Agarivorans</taxon>
    </lineage>
</organism>
<evidence type="ECO:0000313" key="4">
    <source>
        <dbReference type="EMBL" id="MEE1673792.1"/>
    </source>
</evidence>
<protein>
    <submittedName>
        <fullName evidence="4">Extracellular solute-binding protein</fullName>
    </submittedName>
</protein>
<dbReference type="PANTHER" id="PTHR43649:SF29">
    <property type="entry name" value="OSMOPROTECTIVE COMPOUNDS-BINDING PROTEIN GGTB"/>
    <property type="match status" value="1"/>
</dbReference>
<dbReference type="InterPro" id="IPR050490">
    <property type="entry name" value="Bact_solute-bd_prot1"/>
</dbReference>
<evidence type="ECO:0000256" key="3">
    <source>
        <dbReference type="ARBA" id="ARBA00022448"/>
    </source>
</evidence>
<keyword evidence="3" id="KW-0813">Transport</keyword>
<keyword evidence="5" id="KW-1185">Reference proteome</keyword>
<evidence type="ECO:0000256" key="1">
    <source>
        <dbReference type="ARBA" id="ARBA00004418"/>
    </source>
</evidence>
<dbReference type="PANTHER" id="PTHR43649">
    <property type="entry name" value="ARABINOSE-BINDING PROTEIN-RELATED"/>
    <property type="match status" value="1"/>
</dbReference>
<comment type="similarity">
    <text evidence="2">Belongs to the bacterial solute-binding protein 1 family.</text>
</comment>
<sequence>MLLKWLVLLVISLSLSCVAEPLRVSLLLTPKQRDSFHHVFEAFTQETGIHIQSIIRNDEDYKIEIEDWLQGGAHSPDVLHWQASERLFQFSRQGLVRPINHIWDELKLSQSFAHLQSGVSENGRVYALPFAYYHWGIFYRKSLIEKHGGPQRFWEDFVRQCEQLKHAGITPIGIGTKNYWPAAAWFDHLNLRINDLSFHQQVLRGEVSFYDPRLSQVYEQWASLIKQGFFNADHRDYAWDEILPIFYRERVAFLLLGNFVATKWPAKLEDDIGFMPFPVLYDLPTYEVAPTDVFMIAQRTNKVAQAEVFVKFMARPEVQAQLAEGLGYIPASTLSEVSGNSLVVEGASMLKESIAVSQYFDRDTIPAFERVAVKAFTQFLEDADIARLKRDLEQARQFAFKPSSSLKTTTP</sequence>
<evidence type="ECO:0000313" key="5">
    <source>
        <dbReference type="Proteomes" id="UP001310248"/>
    </source>
</evidence>
<dbReference type="PROSITE" id="PS51257">
    <property type="entry name" value="PROKAR_LIPOPROTEIN"/>
    <property type="match status" value="1"/>
</dbReference>
<dbReference type="InterPro" id="IPR006059">
    <property type="entry name" value="SBP"/>
</dbReference>
<reference evidence="5" key="1">
    <citation type="submission" date="2023-07" db="EMBL/GenBank/DDBJ databases">
        <title>Draft genome sequence of Agarivorans aestuarii strain ZMCS4, a CAZymes producing bacteria isolated from the marine brown algae Clodostephus spongiosus.</title>
        <authorList>
            <person name="Lorente B."/>
            <person name="Cabral C."/>
            <person name="Frias J."/>
            <person name="Faria J."/>
            <person name="Toubarro D."/>
        </authorList>
    </citation>
    <scope>NUCLEOTIDE SEQUENCE [LARGE SCALE GENOMIC DNA]</scope>
    <source>
        <strain evidence="5">ZMCS4</strain>
    </source>
</reference>
<dbReference type="SUPFAM" id="SSF53850">
    <property type="entry name" value="Periplasmic binding protein-like II"/>
    <property type="match status" value="1"/>
</dbReference>
<dbReference type="Proteomes" id="UP001310248">
    <property type="component" value="Unassembled WGS sequence"/>
</dbReference>
<name>A0ABU7G321_9ALTE</name>
<evidence type="ECO:0000256" key="2">
    <source>
        <dbReference type="ARBA" id="ARBA00008520"/>
    </source>
</evidence>
<comment type="subcellular location">
    <subcellularLocation>
        <location evidence="1">Periplasm</location>
    </subcellularLocation>
</comment>